<evidence type="ECO:0000256" key="10">
    <source>
        <dbReference type="SAM" id="Phobius"/>
    </source>
</evidence>
<sequence>MTGKWLEWCILCCATFLVVIYTWPPSTNESFKMPKAEGNVRNSSISHNLSDDAKQSPLWSDKNVSQEVNQTSENDDQSFQQLAEISARNSSSANRDSEHPEIRHTKTASQKSVQKPVTWLQLVRAEMLARPADLIREHPTFYFGVGQEPFLRASCPVSSCYITTNRTEVPYQQLDALVWISIENDKSFPPVRSPHTRYIYYEWEPPLVAGLGKKQLDSLKYVFNYTMTYRRDSDIFNPYGTFRALATPRAHLRTKDYARGKSKQAVWFVSNCGARSGRD</sequence>
<dbReference type="GeneID" id="108675342"/>
<feature type="transmembrane region" description="Helical" evidence="10">
    <location>
        <begin position="5"/>
        <end position="23"/>
    </location>
</feature>
<dbReference type="GO" id="GO:0032580">
    <property type="term" value="C:Golgi cisterna membrane"/>
    <property type="evidence" value="ECO:0007669"/>
    <property type="project" value="UniProtKB-SubCell"/>
</dbReference>
<evidence type="ECO:0000256" key="9">
    <source>
        <dbReference type="SAM" id="MobiDB-lite"/>
    </source>
</evidence>
<evidence type="ECO:0000313" key="12">
    <source>
        <dbReference type="Proteomes" id="UP000694843"/>
    </source>
</evidence>
<name>A0A979FJP7_HYAAZ</name>
<evidence type="ECO:0000256" key="7">
    <source>
        <dbReference type="ARBA" id="ARBA00023136"/>
    </source>
</evidence>
<comment type="pathway">
    <text evidence="2">Protein modification; protein glycosylation.</text>
</comment>
<keyword evidence="5 10" id="KW-1133">Transmembrane helix</keyword>
<dbReference type="AlphaFoldDB" id="A0A979FJP7"/>
<proteinExistence type="predicted"/>
<dbReference type="Gene3D" id="3.40.50.11660">
    <property type="entry name" value="Glycosyl transferase family 10, C-terminal domain"/>
    <property type="match status" value="1"/>
</dbReference>
<feature type="domain" description="Fucosyltransferase N-terminal" evidence="11">
    <location>
        <begin position="152"/>
        <end position="240"/>
    </location>
</feature>
<protein>
    <submittedName>
        <fullName evidence="13">Uncharacterized protein LOC108675342</fullName>
    </submittedName>
</protein>
<evidence type="ECO:0000259" key="11">
    <source>
        <dbReference type="Pfam" id="PF17039"/>
    </source>
</evidence>
<feature type="region of interest" description="Disordered" evidence="9">
    <location>
        <begin position="42"/>
        <end position="110"/>
    </location>
</feature>
<evidence type="ECO:0000256" key="5">
    <source>
        <dbReference type="ARBA" id="ARBA00022989"/>
    </source>
</evidence>
<evidence type="ECO:0000256" key="6">
    <source>
        <dbReference type="ARBA" id="ARBA00023034"/>
    </source>
</evidence>
<keyword evidence="8" id="KW-0325">Glycoprotein</keyword>
<dbReference type="KEGG" id="hazt:108675342"/>
<evidence type="ECO:0000256" key="4">
    <source>
        <dbReference type="ARBA" id="ARBA00022968"/>
    </source>
</evidence>
<evidence type="ECO:0000256" key="2">
    <source>
        <dbReference type="ARBA" id="ARBA00004922"/>
    </source>
</evidence>
<dbReference type="InterPro" id="IPR031481">
    <property type="entry name" value="Glyco_tran_10_N"/>
</dbReference>
<accession>A0A979FJP7</accession>
<dbReference type="Proteomes" id="UP000694843">
    <property type="component" value="Unplaced"/>
</dbReference>
<comment type="subcellular location">
    <subcellularLocation>
        <location evidence="1">Golgi apparatus</location>
        <location evidence="1">Golgi stack membrane</location>
        <topology evidence="1">Single-pass type II membrane protein</topology>
    </subcellularLocation>
</comment>
<dbReference type="PANTHER" id="PTHR48438:SF1">
    <property type="entry name" value="ALPHA-(1,3)-FUCOSYLTRANSFERASE C-RELATED"/>
    <property type="match status" value="1"/>
</dbReference>
<dbReference type="InterPro" id="IPR001503">
    <property type="entry name" value="Glyco_trans_10"/>
</dbReference>
<dbReference type="InterPro" id="IPR038577">
    <property type="entry name" value="GT10-like_C_sf"/>
</dbReference>
<dbReference type="GO" id="GO:0008417">
    <property type="term" value="F:fucosyltransferase activity"/>
    <property type="evidence" value="ECO:0007669"/>
    <property type="project" value="InterPro"/>
</dbReference>
<evidence type="ECO:0000256" key="3">
    <source>
        <dbReference type="ARBA" id="ARBA00022692"/>
    </source>
</evidence>
<evidence type="ECO:0000256" key="1">
    <source>
        <dbReference type="ARBA" id="ARBA00004447"/>
    </source>
</evidence>
<gene>
    <name evidence="13" type="primary">LOC108675342</name>
</gene>
<dbReference type="PANTHER" id="PTHR48438">
    <property type="entry name" value="ALPHA-(1,3)-FUCOSYLTRANSFERASE C-RELATED"/>
    <property type="match status" value="1"/>
</dbReference>
<keyword evidence="12" id="KW-1185">Reference proteome</keyword>
<feature type="compositionally biased region" description="Polar residues" evidence="9">
    <location>
        <begin position="62"/>
        <end position="83"/>
    </location>
</feature>
<dbReference type="OrthoDB" id="6378430at2759"/>
<evidence type="ECO:0000256" key="8">
    <source>
        <dbReference type="ARBA" id="ARBA00023180"/>
    </source>
</evidence>
<dbReference type="Pfam" id="PF17039">
    <property type="entry name" value="Glyco_tran_10_N"/>
    <property type="match status" value="1"/>
</dbReference>
<keyword evidence="7 10" id="KW-0472">Membrane</keyword>
<keyword evidence="6" id="KW-0333">Golgi apparatus</keyword>
<evidence type="ECO:0000313" key="13">
    <source>
        <dbReference type="RefSeq" id="XP_047737220.1"/>
    </source>
</evidence>
<keyword evidence="3 10" id="KW-0812">Transmembrane</keyword>
<dbReference type="SUPFAM" id="SSF53756">
    <property type="entry name" value="UDP-Glycosyltransferase/glycogen phosphorylase"/>
    <property type="match status" value="1"/>
</dbReference>
<feature type="non-terminal residue" evidence="13">
    <location>
        <position position="279"/>
    </location>
</feature>
<reference evidence="13" key="1">
    <citation type="submission" date="2025-08" db="UniProtKB">
        <authorList>
            <consortium name="RefSeq"/>
        </authorList>
    </citation>
    <scope>IDENTIFICATION</scope>
    <source>
        <tissue evidence="13">Whole organism</tissue>
    </source>
</reference>
<organism evidence="12 13">
    <name type="scientific">Hyalella azteca</name>
    <name type="common">Amphipod</name>
    <dbReference type="NCBI Taxonomy" id="294128"/>
    <lineage>
        <taxon>Eukaryota</taxon>
        <taxon>Metazoa</taxon>
        <taxon>Ecdysozoa</taxon>
        <taxon>Arthropoda</taxon>
        <taxon>Crustacea</taxon>
        <taxon>Multicrustacea</taxon>
        <taxon>Malacostraca</taxon>
        <taxon>Eumalacostraca</taxon>
        <taxon>Peracarida</taxon>
        <taxon>Amphipoda</taxon>
        <taxon>Senticaudata</taxon>
        <taxon>Talitrida</taxon>
        <taxon>Talitroidea</taxon>
        <taxon>Hyalellidae</taxon>
        <taxon>Hyalella</taxon>
    </lineage>
</organism>
<feature type="compositionally biased region" description="Basic and acidic residues" evidence="9">
    <location>
        <begin position="95"/>
        <end position="104"/>
    </location>
</feature>
<keyword evidence="4" id="KW-0735">Signal-anchor</keyword>
<dbReference type="RefSeq" id="XP_047737220.1">
    <property type="nucleotide sequence ID" value="XM_047881264.1"/>
</dbReference>